<proteinExistence type="predicted"/>
<dbReference type="GO" id="GO:0005886">
    <property type="term" value="C:plasma membrane"/>
    <property type="evidence" value="ECO:0007669"/>
    <property type="project" value="TreeGrafter"/>
</dbReference>
<gene>
    <name evidence="7" type="ORF">XAT740_LOCUS5891</name>
</gene>
<feature type="transmembrane region" description="Helical" evidence="5">
    <location>
        <begin position="128"/>
        <end position="150"/>
    </location>
</feature>
<dbReference type="Pfam" id="PF07690">
    <property type="entry name" value="MFS_1"/>
    <property type="match status" value="1"/>
</dbReference>
<feature type="transmembrane region" description="Helical" evidence="5">
    <location>
        <begin position="103"/>
        <end position="122"/>
    </location>
</feature>
<dbReference type="Proteomes" id="UP000663828">
    <property type="component" value="Unassembled WGS sequence"/>
</dbReference>
<comment type="caution">
    <text evidence="7">The sequence shown here is derived from an EMBL/GenBank/DDBJ whole genome shotgun (WGS) entry which is preliminary data.</text>
</comment>
<feature type="transmembrane region" description="Helical" evidence="5">
    <location>
        <begin position="388"/>
        <end position="409"/>
    </location>
</feature>
<evidence type="ECO:0000256" key="3">
    <source>
        <dbReference type="ARBA" id="ARBA00022989"/>
    </source>
</evidence>
<dbReference type="InterPro" id="IPR011701">
    <property type="entry name" value="MFS"/>
</dbReference>
<dbReference type="PANTHER" id="PTHR23502">
    <property type="entry name" value="MAJOR FACILITATOR SUPERFAMILY"/>
    <property type="match status" value="1"/>
</dbReference>
<comment type="subcellular location">
    <subcellularLocation>
        <location evidence="1">Membrane</location>
        <topology evidence="1">Multi-pass membrane protein</topology>
    </subcellularLocation>
</comment>
<keyword evidence="4 5" id="KW-0472">Membrane</keyword>
<evidence type="ECO:0000313" key="8">
    <source>
        <dbReference type="Proteomes" id="UP000663828"/>
    </source>
</evidence>
<evidence type="ECO:0000313" key="7">
    <source>
        <dbReference type="EMBL" id="CAF0859128.1"/>
    </source>
</evidence>
<feature type="transmembrane region" description="Helical" evidence="5">
    <location>
        <begin position="470"/>
        <end position="493"/>
    </location>
</feature>
<dbReference type="InterPro" id="IPR017452">
    <property type="entry name" value="GPCR_Rhodpsn_7TM"/>
</dbReference>
<feature type="non-terminal residue" evidence="7">
    <location>
        <position position="1"/>
    </location>
</feature>
<dbReference type="InterPro" id="IPR036259">
    <property type="entry name" value="MFS_trans_sf"/>
</dbReference>
<feature type="domain" description="G-protein coupled receptors family 1 profile" evidence="6">
    <location>
        <begin position="324"/>
        <end position="493"/>
    </location>
</feature>
<keyword evidence="8" id="KW-1185">Reference proteome</keyword>
<dbReference type="EMBL" id="CAJNOR010000261">
    <property type="protein sequence ID" value="CAF0859128.1"/>
    <property type="molecule type" value="Genomic_DNA"/>
</dbReference>
<keyword evidence="3 5" id="KW-1133">Transmembrane helix</keyword>
<accession>A0A813WYM4</accession>
<dbReference type="SUPFAM" id="SSF103473">
    <property type="entry name" value="MFS general substrate transporter"/>
    <property type="match status" value="1"/>
</dbReference>
<feature type="transmembrane region" description="Helical" evidence="5">
    <location>
        <begin position="258"/>
        <end position="277"/>
    </location>
</feature>
<dbReference type="PANTHER" id="PTHR23502:SF5">
    <property type="entry name" value="QUINIDINE RESISTANCE PROTEIN 3"/>
    <property type="match status" value="1"/>
</dbReference>
<feature type="transmembrane region" description="Helical" evidence="5">
    <location>
        <begin position="284"/>
        <end position="301"/>
    </location>
</feature>
<dbReference type="Gene3D" id="1.20.1720.10">
    <property type="entry name" value="Multidrug resistance protein D"/>
    <property type="match status" value="1"/>
</dbReference>
<dbReference type="PROSITE" id="PS50262">
    <property type="entry name" value="G_PROTEIN_RECEP_F1_2"/>
    <property type="match status" value="1"/>
</dbReference>
<protein>
    <recommendedName>
        <fullName evidence="6">G-protein coupled receptors family 1 profile domain-containing protein</fullName>
    </recommendedName>
</protein>
<dbReference type="Gene3D" id="1.20.1070.10">
    <property type="entry name" value="Rhodopsin 7-helix transmembrane proteins"/>
    <property type="match status" value="1"/>
</dbReference>
<feature type="transmembrane region" description="Helical" evidence="5">
    <location>
        <begin position="21"/>
        <end position="37"/>
    </location>
</feature>
<evidence type="ECO:0000256" key="5">
    <source>
        <dbReference type="SAM" id="Phobius"/>
    </source>
</evidence>
<feature type="transmembrane region" description="Helical" evidence="5">
    <location>
        <begin position="350"/>
        <end position="368"/>
    </location>
</feature>
<dbReference type="AlphaFoldDB" id="A0A813WYM4"/>
<evidence type="ECO:0000259" key="6">
    <source>
        <dbReference type="PROSITE" id="PS50262"/>
    </source>
</evidence>
<feature type="transmembrane region" description="Helical" evidence="5">
    <location>
        <begin position="171"/>
        <end position="196"/>
    </location>
</feature>
<evidence type="ECO:0000256" key="1">
    <source>
        <dbReference type="ARBA" id="ARBA00004141"/>
    </source>
</evidence>
<reference evidence="7" key="1">
    <citation type="submission" date="2021-02" db="EMBL/GenBank/DDBJ databases">
        <authorList>
            <person name="Nowell W R."/>
        </authorList>
    </citation>
    <scope>NUCLEOTIDE SEQUENCE</scope>
</reference>
<name>A0A813WYM4_ADIRI</name>
<feature type="transmembrane region" description="Helical" evidence="5">
    <location>
        <begin position="71"/>
        <end position="91"/>
    </location>
</feature>
<sequence>INSMSKQNLPSIYDIFNRTRKSLILCIMSGLGFLYPFDETVYLSSISIIVKEFQSTETWGVLSNFYRQRPIIIYGHGCFISITTVVAQGVISDIYESSIRETAYGIYYITYYAGVIRGPVIGGEVSAYFGWRTILIVAASISFVMCAYETQHRVLIRDSEEISQPTFVNPCAALSYLIAPTILPYGLMLSVGYISINRSFLLLPIELSKPPYSYPTNDVGLLTALTSSGVLLGSFCDGMLTDVAATKWASISRITEGLIIPGLIFSIFIVSGLTIFGWSLQYHLNAALLILSAIFFSFGHATRSDVILYYQIPTVFSYCRWLAAVDQFLITSRSVRLRQLSSIKRAHRTGIGVAVFWIVQSVPNLVFVDLRSNVCTIYNSFWQVYNAYIDFWCFYTIIPVLMMSVFGILAYRNVRVLKDMRKSQGVDRQLTHMVCGQIMLIIVYVVPYATFNAYSLATAVVIKTLEQKSVDYLVVNVTGLLSVFGAGVIKMILALDQQFYSYF</sequence>
<evidence type="ECO:0000256" key="2">
    <source>
        <dbReference type="ARBA" id="ARBA00022692"/>
    </source>
</evidence>
<dbReference type="GO" id="GO:0022857">
    <property type="term" value="F:transmembrane transporter activity"/>
    <property type="evidence" value="ECO:0007669"/>
    <property type="project" value="InterPro"/>
</dbReference>
<keyword evidence="2 5" id="KW-0812">Transmembrane</keyword>
<organism evidence="7 8">
    <name type="scientific">Adineta ricciae</name>
    <name type="common">Rotifer</name>
    <dbReference type="NCBI Taxonomy" id="249248"/>
    <lineage>
        <taxon>Eukaryota</taxon>
        <taxon>Metazoa</taxon>
        <taxon>Spiralia</taxon>
        <taxon>Gnathifera</taxon>
        <taxon>Rotifera</taxon>
        <taxon>Eurotatoria</taxon>
        <taxon>Bdelloidea</taxon>
        <taxon>Adinetida</taxon>
        <taxon>Adinetidae</taxon>
        <taxon>Adineta</taxon>
    </lineage>
</organism>
<evidence type="ECO:0000256" key="4">
    <source>
        <dbReference type="ARBA" id="ARBA00023136"/>
    </source>
</evidence>